<dbReference type="InterPro" id="IPR036390">
    <property type="entry name" value="WH_DNA-bd_sf"/>
</dbReference>
<dbReference type="GO" id="GO:0003677">
    <property type="term" value="F:DNA binding"/>
    <property type="evidence" value="ECO:0007669"/>
    <property type="project" value="UniProtKB-KW"/>
</dbReference>
<protein>
    <submittedName>
        <fullName evidence="5">DNA-binding MarR family transcriptional regulator</fullName>
    </submittedName>
</protein>
<dbReference type="Pfam" id="PF12802">
    <property type="entry name" value="MarR_2"/>
    <property type="match status" value="1"/>
</dbReference>
<evidence type="ECO:0000259" key="4">
    <source>
        <dbReference type="PROSITE" id="PS50995"/>
    </source>
</evidence>
<dbReference type="InterPro" id="IPR039422">
    <property type="entry name" value="MarR/SlyA-like"/>
</dbReference>
<evidence type="ECO:0000256" key="1">
    <source>
        <dbReference type="ARBA" id="ARBA00023015"/>
    </source>
</evidence>
<dbReference type="PANTHER" id="PTHR33164">
    <property type="entry name" value="TRANSCRIPTIONAL REGULATOR, MARR FAMILY"/>
    <property type="match status" value="1"/>
</dbReference>
<organism evidence="5 6">
    <name type="scientific">Camelimonas lactis</name>
    <dbReference type="NCBI Taxonomy" id="659006"/>
    <lineage>
        <taxon>Bacteria</taxon>
        <taxon>Pseudomonadati</taxon>
        <taxon>Pseudomonadota</taxon>
        <taxon>Alphaproteobacteria</taxon>
        <taxon>Hyphomicrobiales</taxon>
        <taxon>Chelatococcaceae</taxon>
        <taxon>Camelimonas</taxon>
    </lineage>
</organism>
<evidence type="ECO:0000256" key="3">
    <source>
        <dbReference type="ARBA" id="ARBA00023163"/>
    </source>
</evidence>
<dbReference type="OrthoDB" id="5974674at2"/>
<sequence length="179" mass="19891">MASNESVQNARDQQIQASERLRRLHEAVLDIVAVMNRPQRDALMVRAAGISLDRALFPLLVLVGKFGPIGIVELADRNGRDHTTVSRQVSRLVELGLVTRQFNAHDRRIREAVITEKGRAMTARIDAARERLMRAALGDWSDAELDQFVAWMRRYADAILHIPDGADIADGADQDDGAA</sequence>
<proteinExistence type="predicted"/>
<evidence type="ECO:0000313" key="6">
    <source>
        <dbReference type="Proteomes" id="UP000294881"/>
    </source>
</evidence>
<keyword evidence="1" id="KW-0805">Transcription regulation</keyword>
<comment type="caution">
    <text evidence="5">The sequence shown here is derived from an EMBL/GenBank/DDBJ whole genome shotgun (WGS) entry which is preliminary data.</text>
</comment>
<dbReference type="EMBL" id="SLWL01000004">
    <property type="protein sequence ID" value="TCO14163.1"/>
    <property type="molecule type" value="Genomic_DNA"/>
</dbReference>
<dbReference type="Proteomes" id="UP000294881">
    <property type="component" value="Unassembled WGS sequence"/>
</dbReference>
<dbReference type="AlphaFoldDB" id="A0A4R2GX92"/>
<evidence type="ECO:0000256" key="2">
    <source>
        <dbReference type="ARBA" id="ARBA00023125"/>
    </source>
</evidence>
<dbReference type="RefSeq" id="WP_132004952.1">
    <property type="nucleotide sequence ID" value="NZ_JBHUNN010000002.1"/>
</dbReference>
<dbReference type="InterPro" id="IPR036388">
    <property type="entry name" value="WH-like_DNA-bd_sf"/>
</dbReference>
<feature type="domain" description="HTH marR-type" evidence="4">
    <location>
        <begin position="14"/>
        <end position="157"/>
    </location>
</feature>
<keyword evidence="2 5" id="KW-0238">DNA-binding</keyword>
<accession>A0A4R2GX92</accession>
<dbReference type="InterPro" id="IPR000835">
    <property type="entry name" value="HTH_MarR-typ"/>
</dbReference>
<dbReference type="SUPFAM" id="SSF46785">
    <property type="entry name" value="Winged helix' DNA-binding domain"/>
    <property type="match status" value="1"/>
</dbReference>
<dbReference type="PROSITE" id="PS50995">
    <property type="entry name" value="HTH_MARR_2"/>
    <property type="match status" value="1"/>
</dbReference>
<keyword evidence="6" id="KW-1185">Reference proteome</keyword>
<dbReference type="SMART" id="SM00347">
    <property type="entry name" value="HTH_MARR"/>
    <property type="match status" value="1"/>
</dbReference>
<dbReference type="PANTHER" id="PTHR33164:SF57">
    <property type="entry name" value="MARR-FAMILY TRANSCRIPTIONAL REGULATOR"/>
    <property type="match status" value="1"/>
</dbReference>
<evidence type="ECO:0000313" key="5">
    <source>
        <dbReference type="EMBL" id="TCO14163.1"/>
    </source>
</evidence>
<dbReference type="GO" id="GO:0006950">
    <property type="term" value="P:response to stress"/>
    <property type="evidence" value="ECO:0007669"/>
    <property type="project" value="TreeGrafter"/>
</dbReference>
<gene>
    <name evidence="5" type="ORF">EV666_104115</name>
</gene>
<dbReference type="InterPro" id="IPR023187">
    <property type="entry name" value="Tscrpt_reg_MarR-type_CS"/>
</dbReference>
<dbReference type="Gene3D" id="1.10.10.10">
    <property type="entry name" value="Winged helix-like DNA-binding domain superfamily/Winged helix DNA-binding domain"/>
    <property type="match status" value="1"/>
</dbReference>
<keyword evidence="3" id="KW-0804">Transcription</keyword>
<reference evidence="5 6" key="1">
    <citation type="submission" date="2019-03" db="EMBL/GenBank/DDBJ databases">
        <title>Genomic Encyclopedia of Type Strains, Phase IV (KMG-IV): sequencing the most valuable type-strain genomes for metagenomic binning, comparative biology and taxonomic classification.</title>
        <authorList>
            <person name="Goeker M."/>
        </authorList>
    </citation>
    <scope>NUCLEOTIDE SEQUENCE [LARGE SCALE GENOMIC DNA]</scope>
    <source>
        <strain evidence="5 6">DSM 22958</strain>
    </source>
</reference>
<dbReference type="GO" id="GO:0003700">
    <property type="term" value="F:DNA-binding transcription factor activity"/>
    <property type="evidence" value="ECO:0007669"/>
    <property type="project" value="InterPro"/>
</dbReference>
<dbReference type="PROSITE" id="PS01117">
    <property type="entry name" value="HTH_MARR_1"/>
    <property type="match status" value="1"/>
</dbReference>
<name>A0A4R2GX92_9HYPH</name>